<evidence type="ECO:0000256" key="1">
    <source>
        <dbReference type="SAM" id="MobiDB-lite"/>
    </source>
</evidence>
<protein>
    <submittedName>
        <fullName evidence="3">Helix-turn-helix domain-containing protein</fullName>
    </submittedName>
</protein>
<dbReference type="SUPFAM" id="SSF47413">
    <property type="entry name" value="lambda repressor-like DNA-binding domains"/>
    <property type="match status" value="1"/>
</dbReference>
<evidence type="ECO:0000259" key="2">
    <source>
        <dbReference type="PROSITE" id="PS50943"/>
    </source>
</evidence>
<evidence type="ECO:0000313" key="3">
    <source>
        <dbReference type="EMBL" id="HIZ36063.1"/>
    </source>
</evidence>
<evidence type="ECO:0000313" key="4">
    <source>
        <dbReference type="Proteomes" id="UP000824037"/>
    </source>
</evidence>
<dbReference type="PROSITE" id="PS50943">
    <property type="entry name" value="HTH_CROC1"/>
    <property type="match status" value="1"/>
</dbReference>
<dbReference type="EMBL" id="DXBY01000164">
    <property type="protein sequence ID" value="HIZ36063.1"/>
    <property type="molecule type" value="Genomic_DNA"/>
</dbReference>
<dbReference type="Gene3D" id="1.10.260.40">
    <property type="entry name" value="lambda repressor-like DNA-binding domains"/>
    <property type="match status" value="1"/>
</dbReference>
<sequence>MRRSIHSPIQLGAAIRDARLRRGMTQAALADAAGVSRRWLVNVEAGRGNRSELAMMLATLNALDLSLSLASNTPASLSPTERELLGLMTEEDR</sequence>
<feature type="domain" description="HTH cro/C1-type" evidence="2">
    <location>
        <begin position="15"/>
        <end position="70"/>
    </location>
</feature>
<dbReference type="SMART" id="SM00530">
    <property type="entry name" value="HTH_XRE"/>
    <property type="match status" value="1"/>
</dbReference>
<dbReference type="InterPro" id="IPR001387">
    <property type="entry name" value="Cro/C1-type_HTH"/>
</dbReference>
<reference evidence="3" key="2">
    <citation type="submission" date="2021-04" db="EMBL/GenBank/DDBJ databases">
        <authorList>
            <person name="Gilroy R."/>
        </authorList>
    </citation>
    <scope>NUCLEOTIDE SEQUENCE</scope>
    <source>
        <strain evidence="3">ChiGjej4B4-7305</strain>
    </source>
</reference>
<reference evidence="3" key="1">
    <citation type="journal article" date="2021" name="PeerJ">
        <title>Extensive microbial diversity within the chicken gut microbiome revealed by metagenomics and culture.</title>
        <authorList>
            <person name="Gilroy R."/>
            <person name="Ravi A."/>
            <person name="Getino M."/>
            <person name="Pursley I."/>
            <person name="Horton D.L."/>
            <person name="Alikhan N.F."/>
            <person name="Baker D."/>
            <person name="Gharbi K."/>
            <person name="Hall N."/>
            <person name="Watson M."/>
            <person name="Adriaenssens E.M."/>
            <person name="Foster-Nyarko E."/>
            <person name="Jarju S."/>
            <person name="Secka A."/>
            <person name="Antonio M."/>
            <person name="Oren A."/>
            <person name="Chaudhuri R.R."/>
            <person name="La Ragione R."/>
            <person name="Hildebrand F."/>
            <person name="Pallen M.J."/>
        </authorList>
    </citation>
    <scope>NUCLEOTIDE SEQUENCE</scope>
    <source>
        <strain evidence="3">ChiGjej4B4-7305</strain>
    </source>
</reference>
<dbReference type="AlphaFoldDB" id="A0A9D2EEN0"/>
<dbReference type="Proteomes" id="UP000824037">
    <property type="component" value="Unassembled WGS sequence"/>
</dbReference>
<feature type="region of interest" description="Disordered" evidence="1">
    <location>
        <begin position="73"/>
        <end position="93"/>
    </location>
</feature>
<dbReference type="CDD" id="cd00093">
    <property type="entry name" value="HTH_XRE"/>
    <property type="match status" value="1"/>
</dbReference>
<proteinExistence type="predicted"/>
<organism evidence="3 4">
    <name type="scientific">Candidatus Ruania gallistercoris</name>
    <dbReference type="NCBI Taxonomy" id="2838746"/>
    <lineage>
        <taxon>Bacteria</taxon>
        <taxon>Bacillati</taxon>
        <taxon>Actinomycetota</taxon>
        <taxon>Actinomycetes</taxon>
        <taxon>Micrococcales</taxon>
        <taxon>Ruaniaceae</taxon>
        <taxon>Ruania</taxon>
    </lineage>
</organism>
<gene>
    <name evidence="3" type="ORF">H9815_09820</name>
</gene>
<accession>A0A9D2EEN0</accession>
<name>A0A9D2EEN0_9MICO</name>
<dbReference type="InterPro" id="IPR010982">
    <property type="entry name" value="Lambda_DNA-bd_dom_sf"/>
</dbReference>
<comment type="caution">
    <text evidence="3">The sequence shown here is derived from an EMBL/GenBank/DDBJ whole genome shotgun (WGS) entry which is preliminary data.</text>
</comment>
<dbReference type="Pfam" id="PF13560">
    <property type="entry name" value="HTH_31"/>
    <property type="match status" value="1"/>
</dbReference>
<dbReference type="GO" id="GO:0003677">
    <property type="term" value="F:DNA binding"/>
    <property type="evidence" value="ECO:0007669"/>
    <property type="project" value="InterPro"/>
</dbReference>